<dbReference type="Proteomes" id="UP000070505">
    <property type="component" value="Unassembled WGS sequence"/>
</dbReference>
<comment type="caution">
    <text evidence="1">The sequence shown here is derived from an EMBL/GenBank/DDBJ whole genome shotgun (WGS) entry which is preliminary data.</text>
</comment>
<sequence>MSAKLVSNSSPLSLLTVLKPGGSSCFSADSKPPKSVGAYTYLNRIVLQKKSTKNIRNTLKECLKLKNGNVQEFVDHIYYGDELWFRYKGILYFLEGWSNENHLDLKLYEMRENGKEYSWKGDNKKYPVDEFINAKIWNDKTFWQVEQDIEWVDDDAS</sequence>
<reference evidence="1 2" key="1">
    <citation type="submission" date="2016-02" db="EMBL/GenBank/DDBJ databases">
        <authorList>
            <person name="Wen L."/>
            <person name="He K."/>
            <person name="Yang H."/>
        </authorList>
    </citation>
    <scope>NUCLEOTIDE SEQUENCE [LARGE SCALE GENOMIC DNA]</scope>
    <source>
        <strain evidence="1 2">CMW7778B</strain>
    </source>
</reference>
<organism evidence="1 2">
    <name type="scientific">Gardnerella vaginalis</name>
    <dbReference type="NCBI Taxonomy" id="2702"/>
    <lineage>
        <taxon>Bacteria</taxon>
        <taxon>Bacillati</taxon>
        <taxon>Actinomycetota</taxon>
        <taxon>Actinomycetes</taxon>
        <taxon>Bifidobacteriales</taxon>
        <taxon>Bifidobacteriaceae</taxon>
        <taxon>Gardnerella</taxon>
    </lineage>
</organism>
<name>A0A135Z5V8_GARVA</name>
<gene>
    <name evidence="1" type="ORF">HMPREF3230_00783</name>
</gene>
<dbReference type="PATRIC" id="fig|2702.101.peg.762"/>
<accession>A0A135Z5V8</accession>
<proteinExistence type="predicted"/>
<dbReference type="AlphaFoldDB" id="A0A135Z5V8"/>
<dbReference type="EMBL" id="LSRC01000034">
    <property type="protein sequence ID" value="KXI16989.1"/>
    <property type="molecule type" value="Genomic_DNA"/>
</dbReference>
<dbReference type="RefSeq" id="WP_075523607.1">
    <property type="nucleotide sequence ID" value="NZ_KQ961867.1"/>
</dbReference>
<evidence type="ECO:0000313" key="1">
    <source>
        <dbReference type="EMBL" id="KXI16989.1"/>
    </source>
</evidence>
<protein>
    <submittedName>
        <fullName evidence="1">Uncharacterized protein</fullName>
    </submittedName>
</protein>
<evidence type="ECO:0000313" key="2">
    <source>
        <dbReference type="Proteomes" id="UP000070505"/>
    </source>
</evidence>